<name>A0A1A0HC37_9ASCO</name>
<dbReference type="RefSeq" id="XP_018711963.1">
    <property type="nucleotide sequence ID" value="XM_018854134.1"/>
</dbReference>
<accession>A0A1A0HC37</accession>
<feature type="region of interest" description="Disordered" evidence="1">
    <location>
        <begin position="1"/>
        <end position="24"/>
    </location>
</feature>
<feature type="compositionally biased region" description="Polar residues" evidence="1">
    <location>
        <begin position="9"/>
        <end position="24"/>
    </location>
</feature>
<comment type="caution">
    <text evidence="2">The sequence shown here is derived from an EMBL/GenBank/DDBJ whole genome shotgun (WGS) entry which is preliminary data.</text>
</comment>
<reference evidence="2 3" key="1">
    <citation type="submission" date="2016-05" db="EMBL/GenBank/DDBJ databases">
        <title>Comparative genomics of biotechnologically important yeasts.</title>
        <authorList>
            <consortium name="DOE Joint Genome Institute"/>
            <person name="Riley R."/>
            <person name="Haridas S."/>
            <person name="Wolfe K.H."/>
            <person name="Lopes M.R."/>
            <person name="Hittinger C.T."/>
            <person name="Goker M."/>
            <person name="Salamov A."/>
            <person name="Wisecaver J."/>
            <person name="Long T.M."/>
            <person name="Aerts A.L."/>
            <person name="Barry K."/>
            <person name="Choi C."/>
            <person name="Clum A."/>
            <person name="Coughlan A.Y."/>
            <person name="Deshpande S."/>
            <person name="Douglass A.P."/>
            <person name="Hanson S.J."/>
            <person name="Klenk H.-P."/>
            <person name="LaButti K."/>
            <person name="Lapidus A."/>
            <person name="Lindquist E."/>
            <person name="Lipzen A."/>
            <person name="Meier-kolthoff J.P."/>
            <person name="Ohm R.A."/>
            <person name="Otillar R.P."/>
            <person name="Pangilinan J."/>
            <person name="Peng Y."/>
            <person name="Rokas A."/>
            <person name="Rosa C.A."/>
            <person name="Scheuner C."/>
            <person name="Sibirny A.A."/>
            <person name="Slot J.C."/>
            <person name="Stielow J.B."/>
            <person name="Sun H."/>
            <person name="Kurtzman C.P."/>
            <person name="Blackwell M."/>
            <person name="Grigoriev I.V."/>
            <person name="Jeffries T.W."/>
        </authorList>
    </citation>
    <scope>NUCLEOTIDE SEQUENCE [LARGE SCALE GENOMIC DNA]</scope>
    <source>
        <strain evidence="2 3">NRRL YB-4993</strain>
    </source>
</reference>
<feature type="compositionally biased region" description="Polar residues" evidence="1">
    <location>
        <begin position="134"/>
        <end position="148"/>
    </location>
</feature>
<organism evidence="2 3">
    <name type="scientific">Metschnikowia bicuspidata var. bicuspidata NRRL YB-4993</name>
    <dbReference type="NCBI Taxonomy" id="869754"/>
    <lineage>
        <taxon>Eukaryota</taxon>
        <taxon>Fungi</taxon>
        <taxon>Dikarya</taxon>
        <taxon>Ascomycota</taxon>
        <taxon>Saccharomycotina</taxon>
        <taxon>Pichiomycetes</taxon>
        <taxon>Metschnikowiaceae</taxon>
        <taxon>Metschnikowia</taxon>
    </lineage>
</organism>
<protein>
    <submittedName>
        <fullName evidence="2">Uncharacterized protein</fullName>
    </submittedName>
</protein>
<evidence type="ECO:0000256" key="1">
    <source>
        <dbReference type="SAM" id="MobiDB-lite"/>
    </source>
</evidence>
<dbReference type="Proteomes" id="UP000092555">
    <property type="component" value="Unassembled WGS sequence"/>
</dbReference>
<gene>
    <name evidence="2" type="ORF">METBIDRAFT_11966</name>
</gene>
<dbReference type="EMBL" id="LXTC01000003">
    <property type="protein sequence ID" value="OBA21453.1"/>
    <property type="molecule type" value="Genomic_DNA"/>
</dbReference>
<feature type="region of interest" description="Disordered" evidence="1">
    <location>
        <begin position="47"/>
        <end position="159"/>
    </location>
</feature>
<dbReference type="GeneID" id="30027110"/>
<evidence type="ECO:0000313" key="3">
    <source>
        <dbReference type="Proteomes" id="UP000092555"/>
    </source>
</evidence>
<feature type="compositionally biased region" description="Basic residues" evidence="1">
    <location>
        <begin position="72"/>
        <end position="84"/>
    </location>
</feature>
<evidence type="ECO:0000313" key="2">
    <source>
        <dbReference type="EMBL" id="OBA21453.1"/>
    </source>
</evidence>
<proteinExistence type="predicted"/>
<keyword evidence="3" id="KW-1185">Reference proteome</keyword>
<sequence>MQRGAGATPSPTQPSVSRHTGLSGATLQSINSQVSIQCTRFKAAVSSDPCKLISEPWSGPSSPRNSAILISRTRRRKKGRKQRSIKAPASTEPSASTKIPGRLRNPRPSKQAEKKPASEQAPKSPTIRLEKNSHLQANNDSSTQAGNKTKQKRAEELKT</sequence>
<dbReference type="AlphaFoldDB" id="A0A1A0HC37"/>